<comment type="caution">
    <text evidence="3">The sequence shown here is derived from an EMBL/GenBank/DDBJ whole genome shotgun (WGS) entry which is preliminary data.</text>
</comment>
<dbReference type="PRINTS" id="PR00364">
    <property type="entry name" value="DISEASERSIST"/>
</dbReference>
<dbReference type="AlphaFoldDB" id="A0A8H4P1F6"/>
<dbReference type="Pfam" id="PF13424">
    <property type="entry name" value="TPR_12"/>
    <property type="match status" value="2"/>
</dbReference>
<reference evidence="3" key="1">
    <citation type="submission" date="2020-01" db="EMBL/GenBank/DDBJ databases">
        <title>Identification and distribution of gene clusters putatively required for synthesis of sphingolipid metabolism inhibitors in phylogenetically diverse species of the filamentous fungus Fusarium.</title>
        <authorList>
            <person name="Kim H.-S."/>
            <person name="Busman M."/>
            <person name="Brown D.W."/>
            <person name="Divon H."/>
            <person name="Uhlig S."/>
            <person name="Proctor R.H."/>
        </authorList>
    </citation>
    <scope>NUCLEOTIDE SEQUENCE</scope>
    <source>
        <strain evidence="3">NRRL 53441</strain>
    </source>
</reference>
<dbReference type="GO" id="GO:0043531">
    <property type="term" value="F:ADP binding"/>
    <property type="evidence" value="ECO:0007669"/>
    <property type="project" value="InterPro"/>
</dbReference>
<evidence type="ECO:0000259" key="2">
    <source>
        <dbReference type="Pfam" id="PF00931"/>
    </source>
</evidence>
<evidence type="ECO:0000313" key="4">
    <source>
        <dbReference type="Proteomes" id="UP000605986"/>
    </source>
</evidence>
<keyword evidence="1" id="KW-0802">TPR repeat</keyword>
<sequence>MNGPAFSDHVHDSNVLTGFSAEGNAHQVLNFNYSTKSRPFYALPYEKNEDFVSRPDITSQLEEHLPVNSDDFQSAALWGLGGSGKTQVALEYAYSRYRKGSCSVFWVHADNGATFVHDYGTIAKVLGLNSQDNGHELLQSVRHKIESLKRWLLVLDNADDLSLFGVGSAASGSTSKFMDYIPKGPNGSILWTGRDEAIGGSLVGVRRSIQVSKMTPEESKTLLESTISRSANGTDLIGLSSLIEELQYLPLAISQAGAYMRRTDTSVSQYLSDLKEEQARWSVLKEPEFDRHRVQGNSNSILETWSISIRRLKQENHMAYVILHILAYFDNQNIPEPVIEAAAEYGEGNQTREMLENNRKRALRRLKDFSFLRERRLNDNERNFEMHKLVQDAARYGLHIADISEKDERKPIKESRKLRNWLRRCFKTSENGNVASAKGEKYFAGAAIDIIEGLYPMWKEIDKGKTVWPGCERYLAHAQRVCHWAESFGKDESAIGVSLRCCGYLQQCGRVEESIPLLQHTLGTSRRAFGERSDAFTNTLRYLAASFLRTEQYQQSIDSGIKALQLLSESEGEKDDFMVECMSLLSTSYLKQKRLGEAESFAMEALRQAREKSCDDVTTLFSMGAMADVYNEQERYEDAINLLLEAIESYQPKFGNLVPWMIPIYDRLGYAYTKQSKFDKAEEAYSRALQLCLEVYGDEHLDTINTNSSVAITWAYRGKHEESLQKITDCCQLSEKLFGADHARTGSLRSHRDWIVELNEHNE</sequence>
<dbReference type="OrthoDB" id="1658288at2759"/>
<gene>
    <name evidence="3" type="ORF">F53441_4711</name>
</gene>
<dbReference type="InterPro" id="IPR027417">
    <property type="entry name" value="P-loop_NTPase"/>
</dbReference>
<feature type="repeat" description="TPR" evidence="1">
    <location>
        <begin position="662"/>
        <end position="695"/>
    </location>
</feature>
<keyword evidence="4" id="KW-1185">Reference proteome</keyword>
<evidence type="ECO:0000313" key="3">
    <source>
        <dbReference type="EMBL" id="KAF4452431.1"/>
    </source>
</evidence>
<dbReference type="InterPro" id="IPR053137">
    <property type="entry name" value="NLR-like"/>
</dbReference>
<dbReference type="EMBL" id="JAADJG010000186">
    <property type="protein sequence ID" value="KAF4452431.1"/>
    <property type="molecule type" value="Genomic_DNA"/>
</dbReference>
<dbReference type="Pfam" id="PF00931">
    <property type="entry name" value="NB-ARC"/>
    <property type="match status" value="1"/>
</dbReference>
<dbReference type="SUPFAM" id="SSF48452">
    <property type="entry name" value="TPR-like"/>
    <property type="match status" value="2"/>
</dbReference>
<proteinExistence type="predicted"/>
<dbReference type="SUPFAM" id="SSF52540">
    <property type="entry name" value="P-loop containing nucleoside triphosphate hydrolases"/>
    <property type="match status" value="1"/>
</dbReference>
<dbReference type="InterPro" id="IPR002182">
    <property type="entry name" value="NB-ARC"/>
</dbReference>
<dbReference type="InterPro" id="IPR019734">
    <property type="entry name" value="TPR_rpt"/>
</dbReference>
<protein>
    <recommendedName>
        <fullName evidence="2">NB-ARC domain-containing protein</fullName>
    </recommendedName>
</protein>
<dbReference type="PROSITE" id="PS50005">
    <property type="entry name" value="TPR"/>
    <property type="match status" value="1"/>
</dbReference>
<name>A0A8H4P1F6_9HYPO</name>
<feature type="domain" description="NB-ARC" evidence="2">
    <location>
        <begin position="60"/>
        <end position="227"/>
    </location>
</feature>
<dbReference type="PANTHER" id="PTHR46082">
    <property type="entry name" value="ATP/GTP-BINDING PROTEIN-RELATED"/>
    <property type="match status" value="1"/>
</dbReference>
<dbReference type="InterPro" id="IPR011990">
    <property type="entry name" value="TPR-like_helical_dom_sf"/>
</dbReference>
<accession>A0A8H4P1F6</accession>
<dbReference type="Proteomes" id="UP000605986">
    <property type="component" value="Unassembled WGS sequence"/>
</dbReference>
<dbReference type="Gene3D" id="1.25.40.10">
    <property type="entry name" value="Tetratricopeptide repeat domain"/>
    <property type="match status" value="2"/>
</dbReference>
<dbReference type="Gene3D" id="3.40.50.300">
    <property type="entry name" value="P-loop containing nucleotide triphosphate hydrolases"/>
    <property type="match status" value="1"/>
</dbReference>
<organism evidence="3 4">
    <name type="scientific">Fusarium austroafricanum</name>
    <dbReference type="NCBI Taxonomy" id="2364996"/>
    <lineage>
        <taxon>Eukaryota</taxon>
        <taxon>Fungi</taxon>
        <taxon>Dikarya</taxon>
        <taxon>Ascomycota</taxon>
        <taxon>Pezizomycotina</taxon>
        <taxon>Sordariomycetes</taxon>
        <taxon>Hypocreomycetidae</taxon>
        <taxon>Hypocreales</taxon>
        <taxon>Nectriaceae</taxon>
        <taxon>Fusarium</taxon>
        <taxon>Fusarium concolor species complex</taxon>
    </lineage>
</organism>
<dbReference type="PANTHER" id="PTHR46082:SF6">
    <property type="entry name" value="AAA+ ATPASE DOMAIN-CONTAINING PROTEIN-RELATED"/>
    <property type="match status" value="1"/>
</dbReference>
<dbReference type="SMART" id="SM00028">
    <property type="entry name" value="TPR"/>
    <property type="match status" value="4"/>
</dbReference>
<evidence type="ECO:0000256" key="1">
    <source>
        <dbReference type="PROSITE-ProRule" id="PRU00339"/>
    </source>
</evidence>